<dbReference type="InterPro" id="IPR029016">
    <property type="entry name" value="GAF-like_dom_sf"/>
</dbReference>
<dbReference type="CDD" id="cd16936">
    <property type="entry name" value="HATPase_RsbW-like"/>
    <property type="match status" value="1"/>
</dbReference>
<dbReference type="OrthoDB" id="118142at2"/>
<dbReference type="InterPro" id="IPR052016">
    <property type="entry name" value="Bact_Sigma-Reg"/>
</dbReference>
<feature type="domain" description="PPM-type phosphatase" evidence="3">
    <location>
        <begin position="157"/>
        <end position="368"/>
    </location>
</feature>
<dbReference type="InterPro" id="IPR036457">
    <property type="entry name" value="PPM-type-like_dom_sf"/>
</dbReference>
<name>A0A6N7ZCD0_9PSEU</name>
<evidence type="ECO:0000259" key="2">
    <source>
        <dbReference type="SMART" id="SM00065"/>
    </source>
</evidence>
<dbReference type="SUPFAM" id="SSF81606">
    <property type="entry name" value="PP2C-like"/>
    <property type="match status" value="1"/>
</dbReference>
<dbReference type="Pfam" id="PF07228">
    <property type="entry name" value="SpoIIE"/>
    <property type="match status" value="1"/>
</dbReference>
<evidence type="ECO:0000259" key="3">
    <source>
        <dbReference type="SMART" id="SM00331"/>
    </source>
</evidence>
<dbReference type="Proteomes" id="UP000440096">
    <property type="component" value="Unassembled WGS sequence"/>
</dbReference>
<dbReference type="Pfam" id="PF13185">
    <property type="entry name" value="GAF_2"/>
    <property type="match status" value="1"/>
</dbReference>
<organism evidence="4 5">
    <name type="scientific">Amycolatopsis pithecellobii</name>
    <dbReference type="NCBI Taxonomy" id="664692"/>
    <lineage>
        <taxon>Bacteria</taxon>
        <taxon>Bacillati</taxon>
        <taxon>Actinomycetota</taxon>
        <taxon>Actinomycetes</taxon>
        <taxon>Pseudonocardiales</taxon>
        <taxon>Pseudonocardiaceae</taxon>
        <taxon>Amycolatopsis</taxon>
    </lineage>
</organism>
<proteinExistence type="predicted"/>
<dbReference type="InterPro" id="IPR036890">
    <property type="entry name" value="HATPase_C_sf"/>
</dbReference>
<reference evidence="4 5" key="1">
    <citation type="submission" date="2019-11" db="EMBL/GenBank/DDBJ databases">
        <title>Draft genome of Amycolatopsis RM579.</title>
        <authorList>
            <person name="Duangmal K."/>
            <person name="Mingma R."/>
        </authorList>
    </citation>
    <scope>NUCLEOTIDE SEQUENCE [LARGE SCALE GENOMIC DNA]</scope>
    <source>
        <strain evidence="4 5">RM579</strain>
    </source>
</reference>
<sequence length="498" mass="53485">MATTASADDKLSRIRSVSDGALDELLSRIRLSLDAETAAVLLLEPGGRELLATASDGTDREARVRLGEGFLGRIAATRQPGVLGSRVGVPLLVDGELLGVLHVSGGVPRQYTEDDVEFLQLAADRVTLAVHARQVQAARAAATALQHSLLPARLPDVPSLDFAARYVPGGLSNFAGDWYDVFPLPNGWLGIVIGDVVGHDLPAAVVMGRLRSALRAYSLETTNPADVLTRLDRKAQHFEPGMMATVLYGTLEPNFDRLNLSSAGHLAPMLARSGGQADFADLTIDPPIGAVRDARRHSVSIELPPGMLVCLYTDGLVERRRKPIDEGLEQLRSTVTARSAEDVCAVAMATLIGDSVPEDDVALLVFRRGDDVGPLEVRRPAVPEALKDIRSAMRRWLSSAEIGGDMAADLVLAAGEACTNAVEHAYGPAGGEVYLRMELNDGEVVITVRDNGRWRSPRGRNRGRGLTLMRECGEVEVDRGDDGTSVIIRRRLEPEATL</sequence>
<dbReference type="RefSeq" id="WP_154761492.1">
    <property type="nucleotide sequence ID" value="NZ_WMBA01000105.1"/>
</dbReference>
<dbReference type="Gene3D" id="3.60.40.10">
    <property type="entry name" value="PPM-type phosphatase domain"/>
    <property type="match status" value="1"/>
</dbReference>
<feature type="domain" description="GAF" evidence="2">
    <location>
        <begin position="17"/>
        <end position="140"/>
    </location>
</feature>
<evidence type="ECO:0000256" key="1">
    <source>
        <dbReference type="ARBA" id="ARBA00022801"/>
    </source>
</evidence>
<dbReference type="PANTHER" id="PTHR43156">
    <property type="entry name" value="STAGE II SPORULATION PROTEIN E-RELATED"/>
    <property type="match status" value="1"/>
</dbReference>
<accession>A0A6N7ZCD0</accession>
<dbReference type="GO" id="GO:0016791">
    <property type="term" value="F:phosphatase activity"/>
    <property type="evidence" value="ECO:0007669"/>
    <property type="project" value="TreeGrafter"/>
</dbReference>
<gene>
    <name evidence="4" type="ORF">GKO32_36530</name>
</gene>
<dbReference type="AlphaFoldDB" id="A0A6N7ZCD0"/>
<dbReference type="InterPro" id="IPR001932">
    <property type="entry name" value="PPM-type_phosphatase-like_dom"/>
</dbReference>
<protein>
    <submittedName>
        <fullName evidence="4">SpoIIE family protein phosphatase</fullName>
    </submittedName>
</protein>
<dbReference type="SMART" id="SM00331">
    <property type="entry name" value="PP2C_SIG"/>
    <property type="match status" value="1"/>
</dbReference>
<keyword evidence="1" id="KW-0378">Hydrolase</keyword>
<dbReference type="Gene3D" id="3.30.450.40">
    <property type="match status" value="2"/>
</dbReference>
<dbReference type="Pfam" id="PF13581">
    <property type="entry name" value="HATPase_c_2"/>
    <property type="match status" value="1"/>
</dbReference>
<dbReference type="InterPro" id="IPR003018">
    <property type="entry name" value="GAF"/>
</dbReference>
<dbReference type="Gene3D" id="3.30.565.10">
    <property type="entry name" value="Histidine kinase-like ATPase, C-terminal domain"/>
    <property type="match status" value="1"/>
</dbReference>
<dbReference type="SUPFAM" id="SSF55874">
    <property type="entry name" value="ATPase domain of HSP90 chaperone/DNA topoisomerase II/histidine kinase"/>
    <property type="match status" value="1"/>
</dbReference>
<evidence type="ECO:0000313" key="5">
    <source>
        <dbReference type="Proteomes" id="UP000440096"/>
    </source>
</evidence>
<dbReference type="EMBL" id="WMBA01000105">
    <property type="protein sequence ID" value="MTD59451.1"/>
    <property type="molecule type" value="Genomic_DNA"/>
</dbReference>
<evidence type="ECO:0000313" key="4">
    <source>
        <dbReference type="EMBL" id="MTD59451.1"/>
    </source>
</evidence>
<dbReference type="SUPFAM" id="SSF55781">
    <property type="entry name" value="GAF domain-like"/>
    <property type="match status" value="1"/>
</dbReference>
<dbReference type="InterPro" id="IPR003594">
    <property type="entry name" value="HATPase_dom"/>
</dbReference>
<keyword evidence="5" id="KW-1185">Reference proteome</keyword>
<comment type="caution">
    <text evidence="4">The sequence shown here is derived from an EMBL/GenBank/DDBJ whole genome shotgun (WGS) entry which is preliminary data.</text>
</comment>
<dbReference type="SMART" id="SM00065">
    <property type="entry name" value="GAF"/>
    <property type="match status" value="1"/>
</dbReference>
<dbReference type="PANTHER" id="PTHR43156:SF2">
    <property type="entry name" value="STAGE II SPORULATION PROTEIN E"/>
    <property type="match status" value="1"/>
</dbReference>